<accession>A0A5H3CVR4</accession>
<dbReference type="EMBL" id="BK010888">
    <property type="protein sequence ID" value="DAC80261.1"/>
    <property type="molecule type" value="Genomic_DNA"/>
</dbReference>
<feature type="transmembrane region" description="Helical" evidence="1">
    <location>
        <begin position="45"/>
        <end position="64"/>
    </location>
</feature>
<name>A0A5H3CVR4_9VIRU</name>
<evidence type="ECO:0000256" key="1">
    <source>
        <dbReference type="SAM" id="Phobius"/>
    </source>
</evidence>
<keyword evidence="1" id="KW-0812">Transmembrane</keyword>
<organism evidence="2 3">
    <name type="scientific">Branchiostoma lancelet adintovirus</name>
    <dbReference type="NCBI Taxonomy" id="2597807"/>
    <lineage>
        <taxon>Viruses</taxon>
        <taxon>Varidnaviria</taxon>
        <taxon>Bamfordvirae</taxon>
        <taxon>Preplasmiviricota</taxon>
        <taxon>Polisuviricotina</taxon>
        <taxon>Polintoviricetes</taxon>
        <taxon>Orthopolintovirales</taxon>
        <taxon>Adintoviridae</taxon>
    </lineage>
</organism>
<proteinExistence type="predicted"/>
<reference evidence="2" key="1">
    <citation type="journal article" date="2019" name="J. ISSAAS">
        <title>Identification of 'Missing Link' Families of Small DNA Tumor Viruses.</title>
        <authorList>
            <person name="Welch N.L."/>
            <person name="Tisza M.J."/>
            <person name="Belford A."/>
            <person name="Pastrana D.V."/>
            <person name="Pang Y.-Y.S."/>
            <person name="Schiller J.T."/>
            <person name="An P."/>
            <person name="Cantalupo P.G."/>
            <person name="Pipas J.M."/>
            <person name="Koda S."/>
            <person name="Subramaniam K."/>
            <person name="Waltzek T.B."/>
            <person name="Bian C."/>
            <person name="Shi Q."/>
            <person name="Ruan Z."/>
            <person name="Ng T.F.-F."/>
            <person name="Starrett G.J."/>
            <person name="Buck C.B."/>
        </authorList>
    </citation>
    <scope>NUCLEOTIDE SEQUENCE</scope>
    <source>
        <strain evidence="2">5205</strain>
    </source>
</reference>
<sequence length="86" mass="9907">MELSESQQVMQTLAPITLEAWDSAGFEGTRASVISLMHIYKHNSFVSVACYFIIYLFVFLARFPTRTTVGLVFRWSQSRRTRPTNV</sequence>
<keyword evidence="1" id="KW-1133">Transmembrane helix</keyword>
<dbReference type="Proteomes" id="UP001236283">
    <property type="component" value="Segment"/>
</dbReference>
<evidence type="ECO:0000313" key="2">
    <source>
        <dbReference type="EMBL" id="DAC80261.1"/>
    </source>
</evidence>
<evidence type="ECO:0000313" key="3">
    <source>
        <dbReference type="Proteomes" id="UP001236283"/>
    </source>
</evidence>
<protein>
    <submittedName>
        <fullName evidence="2">Uncharacterized protein</fullName>
    </submittedName>
</protein>
<keyword evidence="1" id="KW-0472">Membrane</keyword>